<dbReference type="EMBL" id="GIBP01008699">
    <property type="protein sequence ID" value="NDV37668.1"/>
    <property type="molecule type" value="Transcribed_RNA"/>
</dbReference>
<dbReference type="SMART" id="SM00359">
    <property type="entry name" value="PUA"/>
    <property type="match status" value="1"/>
</dbReference>
<dbReference type="CDD" id="cd21155">
    <property type="entry name" value="PUA_MCTS-1-like"/>
    <property type="match status" value="1"/>
</dbReference>
<dbReference type="Pfam" id="PF17832">
    <property type="entry name" value="Pre-PUA"/>
    <property type="match status" value="1"/>
</dbReference>
<dbReference type="InterPro" id="IPR041366">
    <property type="entry name" value="Pre-PUA"/>
</dbReference>
<keyword evidence="2 3" id="KW-0963">Cytoplasm</keyword>
<dbReference type="SUPFAM" id="SSF88697">
    <property type="entry name" value="PUA domain-like"/>
    <property type="match status" value="1"/>
</dbReference>
<dbReference type="InterPro" id="IPR016437">
    <property type="entry name" value="MCT-1/Tma20"/>
</dbReference>
<dbReference type="GO" id="GO:0003723">
    <property type="term" value="F:RNA binding"/>
    <property type="evidence" value="ECO:0007669"/>
    <property type="project" value="InterPro"/>
</dbReference>
<evidence type="ECO:0000259" key="4">
    <source>
        <dbReference type="SMART" id="SM00359"/>
    </source>
</evidence>
<evidence type="ECO:0000256" key="2">
    <source>
        <dbReference type="ARBA" id="ARBA00022490"/>
    </source>
</evidence>
<dbReference type="Pfam" id="PF01472">
    <property type="entry name" value="PUA"/>
    <property type="match status" value="1"/>
</dbReference>
<evidence type="ECO:0000313" key="5">
    <source>
        <dbReference type="EMBL" id="NDV37668.1"/>
    </source>
</evidence>
<name>A0A6B2LLS0_9EUKA</name>
<dbReference type="CDD" id="cd11609">
    <property type="entry name" value="MCT1_N"/>
    <property type="match status" value="1"/>
</dbReference>
<dbReference type="GO" id="GO:0005737">
    <property type="term" value="C:cytoplasm"/>
    <property type="evidence" value="ECO:0007669"/>
    <property type="project" value="UniProtKB-SubCell"/>
</dbReference>
<comment type="subcellular location">
    <subcellularLocation>
        <location evidence="1 3">Cytoplasm</location>
    </subcellularLocation>
</comment>
<dbReference type="NCBIfam" id="TIGR00451">
    <property type="entry name" value="unchar_dom_2"/>
    <property type="match status" value="1"/>
</dbReference>
<dbReference type="PANTHER" id="PTHR22798:SF0">
    <property type="entry name" value="MALIGNANT T-CELL-AMPLIFIED SEQUENCE 1"/>
    <property type="match status" value="1"/>
</dbReference>
<dbReference type="PANTHER" id="PTHR22798">
    <property type="entry name" value="MCT-1 PROTEIN"/>
    <property type="match status" value="1"/>
</dbReference>
<dbReference type="InterPro" id="IPR004521">
    <property type="entry name" value="Uncharacterised_CHP00451"/>
</dbReference>
<dbReference type="PROSITE" id="PS50890">
    <property type="entry name" value="PUA"/>
    <property type="match status" value="1"/>
</dbReference>
<dbReference type="AlphaFoldDB" id="A0A6B2LLS0"/>
<organism evidence="5">
    <name type="scientific">Arcella intermedia</name>
    <dbReference type="NCBI Taxonomy" id="1963864"/>
    <lineage>
        <taxon>Eukaryota</taxon>
        <taxon>Amoebozoa</taxon>
        <taxon>Tubulinea</taxon>
        <taxon>Elardia</taxon>
        <taxon>Arcellinida</taxon>
        <taxon>Sphaerothecina</taxon>
        <taxon>Arcellidae</taxon>
        <taxon>Arcella</taxon>
    </lineage>
</organism>
<protein>
    <recommendedName>
        <fullName evidence="4">PUA domain-containing protein</fullName>
    </recommendedName>
</protein>
<proteinExistence type="predicted"/>
<dbReference type="PIRSF" id="PIRSF005067">
    <property type="entry name" value="Tma_RNA-bind_prd"/>
    <property type="match status" value="1"/>
</dbReference>
<dbReference type="Gene3D" id="3.10.400.20">
    <property type="match status" value="1"/>
</dbReference>
<dbReference type="InterPro" id="IPR002478">
    <property type="entry name" value="PUA"/>
</dbReference>
<dbReference type="InterPro" id="IPR015947">
    <property type="entry name" value="PUA-like_sf"/>
</dbReference>
<dbReference type="GO" id="GO:0001731">
    <property type="term" value="P:formation of translation preinitiation complex"/>
    <property type="evidence" value="ECO:0007669"/>
    <property type="project" value="TreeGrafter"/>
</dbReference>
<evidence type="ECO:0000256" key="1">
    <source>
        <dbReference type="ARBA" id="ARBA00004496"/>
    </source>
</evidence>
<feature type="domain" description="PUA" evidence="4">
    <location>
        <begin position="92"/>
        <end position="171"/>
    </location>
</feature>
<reference evidence="5" key="1">
    <citation type="journal article" date="2020" name="J. Eukaryot. Microbiol.">
        <title>De novo Sequencing, Assembly and Annotation of the Transcriptome for the Free-Living Testate Amoeba Arcella intermedia.</title>
        <authorList>
            <person name="Ribeiro G.M."/>
            <person name="Porfirio-Sousa A.L."/>
            <person name="Maurer-Alcala X.X."/>
            <person name="Katz L.A."/>
            <person name="Lahr D.J.G."/>
        </authorList>
    </citation>
    <scope>NUCLEOTIDE SEQUENCE</scope>
</reference>
<sequence length="181" mass="20195">MFKKLTKESVSQQGQLKSSQVRGVKNSIVEQYPLLEPYIDDIIPKKFPLKTAKSNTVRSTLYVINDEIIFFEREGTIIPTLATIHKYPFLLKKVRVDQGAIKFVLQGANVMCPGLTSNGGSLEEDFKEGEYVAILAEGKQNCLGIGLANMDRNAIRSVNKGHGLENIHHIGDPLWEIKKLA</sequence>
<accession>A0A6B2LLS0</accession>
<evidence type="ECO:0000256" key="3">
    <source>
        <dbReference type="PIRNR" id="PIRNR005067"/>
    </source>
</evidence>